<dbReference type="Proteomes" id="UP000281985">
    <property type="component" value="Unassembled WGS sequence"/>
</dbReference>
<sequence>MTSYDFIIDLLYPLELRQRKMFGVDAYYIEDKMVFALREKNHNIIDNGIWIATTKQHHQKLKHTFKTIKPIETIGIKSWLMLPASSDIFEYEVQLLVHLIRMRSPLIGIIPKSQISKK</sequence>
<protein>
    <recommendedName>
        <fullName evidence="3">MmcQ/YjbR family DNA-binding protein</fullName>
    </recommendedName>
</protein>
<dbReference type="OrthoDB" id="1164756at2"/>
<evidence type="ECO:0008006" key="3">
    <source>
        <dbReference type="Google" id="ProtNLM"/>
    </source>
</evidence>
<proteinExistence type="predicted"/>
<comment type="caution">
    <text evidence="1">The sequence shown here is derived from an EMBL/GenBank/DDBJ whole genome shotgun (WGS) entry which is preliminary data.</text>
</comment>
<dbReference type="AlphaFoldDB" id="A0A3M0FYQ6"/>
<evidence type="ECO:0000313" key="1">
    <source>
        <dbReference type="EMBL" id="RMB57618.1"/>
    </source>
</evidence>
<gene>
    <name evidence="1" type="ORF">EAX61_10920</name>
</gene>
<name>A0A3M0FYQ6_9FLAO</name>
<keyword evidence="2" id="KW-1185">Reference proteome</keyword>
<dbReference type="RefSeq" id="WP_121917725.1">
    <property type="nucleotide sequence ID" value="NZ_REFV01000010.1"/>
</dbReference>
<dbReference type="EMBL" id="REFV01000010">
    <property type="protein sequence ID" value="RMB57618.1"/>
    <property type="molecule type" value="Genomic_DNA"/>
</dbReference>
<evidence type="ECO:0000313" key="2">
    <source>
        <dbReference type="Proteomes" id="UP000281985"/>
    </source>
</evidence>
<accession>A0A3M0FYQ6</accession>
<organism evidence="1 2">
    <name type="scientific">Dokdonia sinensis</name>
    <dbReference type="NCBI Taxonomy" id="2479847"/>
    <lineage>
        <taxon>Bacteria</taxon>
        <taxon>Pseudomonadati</taxon>
        <taxon>Bacteroidota</taxon>
        <taxon>Flavobacteriia</taxon>
        <taxon>Flavobacteriales</taxon>
        <taxon>Flavobacteriaceae</taxon>
        <taxon>Dokdonia</taxon>
    </lineage>
</organism>
<reference evidence="1 2" key="1">
    <citation type="submission" date="2018-10" db="EMBL/GenBank/DDBJ databases">
        <title>Dokdonia luteus sp. nov., isolated from sea water.</title>
        <authorList>
            <person name="Zhou L.Y."/>
            <person name="Du Z.J."/>
        </authorList>
    </citation>
    <scope>NUCLEOTIDE SEQUENCE [LARGE SCALE GENOMIC DNA]</scope>
    <source>
        <strain evidence="1 2">SH27</strain>
    </source>
</reference>